<keyword evidence="1" id="KW-0812">Transmembrane</keyword>
<keyword evidence="1" id="KW-1133">Transmembrane helix</keyword>
<dbReference type="Proteomes" id="UP000316905">
    <property type="component" value="Unassembled WGS sequence"/>
</dbReference>
<feature type="transmembrane region" description="Helical" evidence="1">
    <location>
        <begin position="348"/>
        <end position="367"/>
    </location>
</feature>
<keyword evidence="1" id="KW-0472">Membrane</keyword>
<feature type="transmembrane region" description="Helical" evidence="1">
    <location>
        <begin position="220"/>
        <end position="253"/>
    </location>
</feature>
<evidence type="ECO:0000313" key="3">
    <source>
        <dbReference type="Proteomes" id="UP000316905"/>
    </source>
</evidence>
<feature type="transmembrane region" description="Helical" evidence="1">
    <location>
        <begin position="379"/>
        <end position="396"/>
    </location>
</feature>
<evidence type="ECO:0008006" key="4">
    <source>
        <dbReference type="Google" id="ProtNLM"/>
    </source>
</evidence>
<name>A0A562QI82_9PSED</name>
<dbReference type="AlphaFoldDB" id="A0A562QI82"/>
<feature type="transmembrane region" description="Helical" evidence="1">
    <location>
        <begin position="187"/>
        <end position="208"/>
    </location>
</feature>
<dbReference type="RefSeq" id="WP_145138784.1">
    <property type="nucleotide sequence ID" value="NZ_VLKY01000003.1"/>
</dbReference>
<feature type="transmembrane region" description="Helical" evidence="1">
    <location>
        <begin position="20"/>
        <end position="38"/>
    </location>
</feature>
<proteinExistence type="predicted"/>
<feature type="transmembrane region" description="Helical" evidence="1">
    <location>
        <begin position="158"/>
        <end position="175"/>
    </location>
</feature>
<protein>
    <recommendedName>
        <fullName evidence="4">Glycosyltransferase RgtA/B/C/D-like domain-containing protein</fullName>
    </recommendedName>
</protein>
<dbReference type="OrthoDB" id="8479875at2"/>
<feature type="transmembrane region" description="Helical" evidence="1">
    <location>
        <begin position="265"/>
        <end position="287"/>
    </location>
</feature>
<sequence>MRSFDYSVQSVGYSGQKPFYLGLLGVAVLLVASLLFRLPDFEKVTGSQNLEASYHVLITINALNESGVQNHWLLPTISLGNELDKNIAWGATIPTRTGDYVYTSFTPYGFLAPYLALKAFGQDISLESLALFNVALSGLIAFMLFGFLFDILRFNGLRAWPAAAGALLGSVIALFSREALLSHGVIYWVHSFYQLVLLSSLFVLFKYLSATDSRSRTHYAWALCALVFFGALTEWTGYFFNFGVFCILWLNTLKIEGSRLLAKKVFIATFLSGVITILHYSLAAGLLPTLKAFARRFLARSASAGSNPLDLLQGYILSYGYFIAALALAGAMLIWAKKHQATHSRAQAVTWVILIAAAVPLLENVIMLQHATQFSFDRLKFIFPAALILALSFIVFQTKGRAAMAALVAFAAVQGCTVYKNDIATYAAWTQIDHENKQLVALVAQELNTQCAVLSTDMSVRGYANLLFHRGIHELRKEPVDFRREAGACGGVYLQGKDFQVDLPEYTKATVIESDNRTVVFVKDQHQWRRTN</sequence>
<gene>
    <name evidence="2" type="ORF">IQ22_00927</name>
</gene>
<keyword evidence="3" id="KW-1185">Reference proteome</keyword>
<feature type="transmembrane region" description="Helical" evidence="1">
    <location>
        <begin position="129"/>
        <end position="152"/>
    </location>
</feature>
<feature type="transmembrane region" description="Helical" evidence="1">
    <location>
        <begin position="316"/>
        <end position="336"/>
    </location>
</feature>
<dbReference type="EMBL" id="VLKY01000003">
    <property type="protein sequence ID" value="TWI56478.1"/>
    <property type="molecule type" value="Genomic_DNA"/>
</dbReference>
<evidence type="ECO:0000313" key="2">
    <source>
        <dbReference type="EMBL" id="TWI56478.1"/>
    </source>
</evidence>
<feature type="transmembrane region" description="Helical" evidence="1">
    <location>
        <begin position="100"/>
        <end position="117"/>
    </location>
</feature>
<evidence type="ECO:0000256" key="1">
    <source>
        <dbReference type="SAM" id="Phobius"/>
    </source>
</evidence>
<organism evidence="2 3">
    <name type="scientific">Pseudomonas duriflava</name>
    <dbReference type="NCBI Taxonomy" id="459528"/>
    <lineage>
        <taxon>Bacteria</taxon>
        <taxon>Pseudomonadati</taxon>
        <taxon>Pseudomonadota</taxon>
        <taxon>Gammaproteobacteria</taxon>
        <taxon>Pseudomonadales</taxon>
        <taxon>Pseudomonadaceae</taxon>
        <taxon>Pseudomonas</taxon>
    </lineage>
</organism>
<comment type="caution">
    <text evidence="2">The sequence shown here is derived from an EMBL/GenBank/DDBJ whole genome shotgun (WGS) entry which is preliminary data.</text>
</comment>
<accession>A0A562QI82</accession>
<reference evidence="2 3" key="1">
    <citation type="journal article" date="2015" name="Stand. Genomic Sci.">
        <title>Genomic Encyclopedia of Bacterial and Archaeal Type Strains, Phase III: the genomes of soil and plant-associated and newly described type strains.</title>
        <authorList>
            <person name="Whitman W.B."/>
            <person name="Woyke T."/>
            <person name="Klenk H.P."/>
            <person name="Zhou Y."/>
            <person name="Lilburn T.G."/>
            <person name="Beck B.J."/>
            <person name="De Vos P."/>
            <person name="Vandamme P."/>
            <person name="Eisen J.A."/>
            <person name="Garrity G."/>
            <person name="Hugenholtz P."/>
            <person name="Kyrpides N.C."/>
        </authorList>
    </citation>
    <scope>NUCLEOTIDE SEQUENCE [LARGE SCALE GENOMIC DNA]</scope>
    <source>
        <strain evidence="2 3">CGMCC 1.6858</strain>
    </source>
</reference>